<keyword evidence="6" id="KW-0460">Magnesium</keyword>
<dbReference type="Pfam" id="PF00365">
    <property type="entry name" value="PFK"/>
    <property type="match status" value="1"/>
</dbReference>
<comment type="cofactor">
    <cofactor evidence="1">
        <name>Mg(2+)</name>
        <dbReference type="ChEBI" id="CHEBI:18420"/>
    </cofactor>
</comment>
<keyword evidence="3 10" id="KW-0808">Transferase</keyword>
<evidence type="ECO:0000256" key="2">
    <source>
        <dbReference type="ARBA" id="ARBA00003138"/>
    </source>
</evidence>
<comment type="function">
    <text evidence="2">Catalyzes the phosphorylation of D-fructose 6-phosphate, the first committing step of glycolysis. Uses inorganic phosphate (PPi) as phosphoryl donor instead of ATP like common ATP-dependent phosphofructokinases (ATP-PFKs), which renders the reaction reversible, and can thus function both in glycolysis and gluconeogenesis. Consistently, PPi-PFK can replace the enzymes of both the forward (ATP-PFK) and reverse (fructose-bisphosphatase (FBPase)) reactions.</text>
</comment>
<name>A0ABS6RWF9_9BACT</name>
<keyword evidence="5" id="KW-0418">Kinase</keyword>
<keyword evidence="4" id="KW-0479">Metal-binding</keyword>
<dbReference type="InterPro" id="IPR050929">
    <property type="entry name" value="PFKA"/>
</dbReference>
<dbReference type="InterPro" id="IPR035966">
    <property type="entry name" value="PKF_sf"/>
</dbReference>
<evidence type="ECO:0000256" key="6">
    <source>
        <dbReference type="ARBA" id="ARBA00022842"/>
    </source>
</evidence>
<dbReference type="RefSeq" id="WP_218251218.1">
    <property type="nucleotide sequence ID" value="NZ_JABXWD010000034.1"/>
</dbReference>
<feature type="domain" description="Phosphofructokinase" evidence="9">
    <location>
        <begin position="4"/>
        <end position="348"/>
    </location>
</feature>
<evidence type="ECO:0000256" key="1">
    <source>
        <dbReference type="ARBA" id="ARBA00001946"/>
    </source>
</evidence>
<evidence type="ECO:0000256" key="8">
    <source>
        <dbReference type="ARBA" id="ARBA00048072"/>
    </source>
</evidence>
<protein>
    <submittedName>
        <fullName evidence="10">Pyrophosphate--fructose-6-phosphate 1-phosphotransferase</fullName>
        <ecNumber evidence="10">2.7.1.90</ecNumber>
    </submittedName>
</protein>
<comment type="caution">
    <text evidence="10">The sequence shown here is derived from an EMBL/GenBank/DDBJ whole genome shotgun (WGS) entry which is preliminary data.</text>
</comment>
<dbReference type="InterPro" id="IPR000023">
    <property type="entry name" value="Phosphofructokinase_dom"/>
</dbReference>
<comment type="similarity">
    <text evidence="7">Belongs to the phosphofructokinase type A (PFKA) family.</text>
</comment>
<dbReference type="InterPro" id="IPR022953">
    <property type="entry name" value="ATP_PFK"/>
</dbReference>
<evidence type="ECO:0000256" key="5">
    <source>
        <dbReference type="ARBA" id="ARBA00022777"/>
    </source>
</evidence>
<evidence type="ECO:0000256" key="7">
    <source>
        <dbReference type="ARBA" id="ARBA00038478"/>
    </source>
</evidence>
<dbReference type="NCBIfam" id="NF005121">
    <property type="entry name" value="PRK06555.1"/>
    <property type="match status" value="1"/>
</dbReference>
<proteinExistence type="inferred from homology"/>
<gene>
    <name evidence="10" type="ORF">HWQ67_03265</name>
</gene>
<keyword evidence="11" id="KW-1185">Reference proteome</keyword>
<dbReference type="PANTHER" id="PTHR45770">
    <property type="entry name" value="ATP-DEPENDENT 6-PHOSPHOFRUCTOKINASE 1"/>
    <property type="match status" value="1"/>
</dbReference>
<dbReference type="SUPFAM" id="SSF53784">
    <property type="entry name" value="Phosphofructokinase"/>
    <property type="match status" value="1"/>
</dbReference>
<dbReference type="Gene3D" id="3.40.50.460">
    <property type="entry name" value="Phosphofructokinase domain"/>
    <property type="match status" value="1"/>
</dbReference>
<evidence type="ECO:0000313" key="11">
    <source>
        <dbReference type="Proteomes" id="UP001196980"/>
    </source>
</evidence>
<dbReference type="EC" id="2.7.1.90" evidence="10"/>
<dbReference type="PRINTS" id="PR00476">
    <property type="entry name" value="PHFRCTKINASE"/>
</dbReference>
<reference evidence="10 11" key="1">
    <citation type="journal article" date="2020" name="J Geophys Res Biogeosci">
        <title>Magnetotaxis as an Adaptation to Enable Bacterial Shuttling of Microbial Sulfur and Sulfur Cycling Across Aquatic Oxic#Anoxic Interfaces.</title>
        <authorList>
            <person name="Li J."/>
            <person name="Liu P."/>
            <person name="Wang J."/>
            <person name="Roberts A.P."/>
            <person name="Pan Y."/>
        </authorList>
    </citation>
    <scope>NUCLEOTIDE SEQUENCE [LARGE SCALE GENOMIC DNA]</scope>
    <source>
        <strain evidence="10 11">MYR-1_YQ</strain>
    </source>
</reference>
<evidence type="ECO:0000256" key="4">
    <source>
        <dbReference type="ARBA" id="ARBA00022723"/>
    </source>
</evidence>
<evidence type="ECO:0000256" key="3">
    <source>
        <dbReference type="ARBA" id="ARBA00022679"/>
    </source>
</evidence>
<dbReference type="EMBL" id="JABXWD010000034">
    <property type="protein sequence ID" value="MBV6340598.1"/>
    <property type="molecule type" value="Genomic_DNA"/>
</dbReference>
<sequence length="401" mass="43101">MPKKVALLTAGGLAPCLSSAVGGLIQRYSEILPETEIIGFTNGYDGLLRKSFITVTPEVRQNAHLLHGFGGSPLGNSRVKLTNVKDCVKKGLVKEGQNPLHVAAENLKELGVEVLHTIGGDDTSLTAADLAKYLHENGYELTVIGLPKTVDNDVSPIVQTLGAYTAAEHGANFFLNVVGETSANPGMLIVHEVMGRNCGYLTARTAYEYNKLIKRISFVDSFGISSNTYGVDAVLIPEVEFDLNKLAALLKDKLAKNDCAKIFISEGAGAAGIVKELESKGLEVPRDAFGHVKLDKVNVGQWHADTLSGMIGAGKVLVQKSGYYARAARPNIHDIMLIKSMTDLAVEMAVAGIPGILGHDEERNGVLRAIEFTRIKGGKPFDPNVDWFKTLLKDIGQPDLK</sequence>
<dbReference type="GO" id="GO:0047334">
    <property type="term" value="F:diphosphate-fructose-6-phosphate 1-phosphotransferase activity"/>
    <property type="evidence" value="ECO:0007669"/>
    <property type="project" value="UniProtKB-EC"/>
</dbReference>
<evidence type="ECO:0000259" key="9">
    <source>
        <dbReference type="Pfam" id="PF00365"/>
    </source>
</evidence>
<dbReference type="Gene3D" id="3.40.50.450">
    <property type="match status" value="1"/>
</dbReference>
<accession>A0ABS6RWF9</accession>
<organism evidence="10 11">
    <name type="scientific">Candidatus Magnetobacterium casense</name>
    <dbReference type="NCBI Taxonomy" id="1455061"/>
    <lineage>
        <taxon>Bacteria</taxon>
        <taxon>Pseudomonadati</taxon>
        <taxon>Nitrospirota</taxon>
        <taxon>Thermodesulfovibrionia</taxon>
        <taxon>Thermodesulfovibrionales</taxon>
        <taxon>Candidatus Magnetobacteriaceae</taxon>
        <taxon>Candidatus Magnetobacterium</taxon>
    </lineage>
</organism>
<dbReference type="Proteomes" id="UP001196980">
    <property type="component" value="Unassembled WGS sequence"/>
</dbReference>
<evidence type="ECO:0000313" key="10">
    <source>
        <dbReference type="EMBL" id="MBV6340598.1"/>
    </source>
</evidence>
<comment type="catalytic activity">
    <reaction evidence="8">
        <text>beta-D-fructose 6-phosphate + diphosphate = beta-D-fructose 1,6-bisphosphate + phosphate + H(+)</text>
        <dbReference type="Rhea" id="RHEA:13613"/>
        <dbReference type="ChEBI" id="CHEBI:15378"/>
        <dbReference type="ChEBI" id="CHEBI:32966"/>
        <dbReference type="ChEBI" id="CHEBI:33019"/>
        <dbReference type="ChEBI" id="CHEBI:43474"/>
        <dbReference type="ChEBI" id="CHEBI:57634"/>
        <dbReference type="EC" id="2.7.1.90"/>
    </reaction>
</comment>